<dbReference type="SUPFAM" id="SSF49899">
    <property type="entry name" value="Concanavalin A-like lectins/glucanases"/>
    <property type="match status" value="1"/>
</dbReference>
<dbReference type="GO" id="GO:0005975">
    <property type="term" value="P:carbohydrate metabolic process"/>
    <property type="evidence" value="ECO:0007669"/>
    <property type="project" value="UniProtKB-ARBA"/>
</dbReference>
<protein>
    <recommendedName>
        <fullName evidence="3">GH16 domain-containing protein</fullName>
    </recommendedName>
</protein>
<keyword evidence="2" id="KW-1185">Reference proteome</keyword>
<dbReference type="InterPro" id="IPR013320">
    <property type="entry name" value="ConA-like_dom_sf"/>
</dbReference>
<proteinExistence type="predicted"/>
<evidence type="ECO:0000313" key="2">
    <source>
        <dbReference type="Proteomes" id="UP000468650"/>
    </source>
</evidence>
<gene>
    <name evidence="1" type="ORF">F8C67_12345</name>
</gene>
<name>A0A6N6RDQ0_9FLAO</name>
<dbReference type="EMBL" id="WBVO01000011">
    <property type="protein sequence ID" value="KAB2807360.1"/>
    <property type="molecule type" value="Genomic_DNA"/>
</dbReference>
<dbReference type="AlphaFoldDB" id="A0A6N6RDQ0"/>
<sequence>MIHIFAALALAITFGCEQSDPNFNGREGDTLTFSGRKWDIKSSSVVVGPGPNYFSKHPNDVFIDDDGYLHLSVEFREGQWRSTEVISQDTMGYGTYVWTLQGDPVNIDPNLVIGLFTWDNNTFQTQANSEVDIEFAKWGDEEEEYTLQYGVQPIAFGPYNPERVLKPEGDNSNWIGVSTHAFTWTDTLITWESWKGGTYGNGEPDASWTFDLSNPARIKYEGGNQSDPIIIPAPGNTTNARMNLWLVNGPGGPAYGTRQEIIIRKFEYIPL</sequence>
<reference evidence="1 2" key="1">
    <citation type="submission" date="2019-09" db="EMBL/GenBank/DDBJ databases">
        <title>Genomes of family Cryomorphaceae.</title>
        <authorList>
            <person name="Bowman J.P."/>
        </authorList>
    </citation>
    <scope>NUCLEOTIDE SEQUENCE [LARGE SCALE GENOMIC DNA]</scope>
    <source>
        <strain evidence="1 2">LMG 25704</strain>
    </source>
</reference>
<accession>A0A6N6RDQ0</accession>
<dbReference type="GO" id="GO:0004553">
    <property type="term" value="F:hydrolase activity, hydrolyzing O-glycosyl compounds"/>
    <property type="evidence" value="ECO:0007669"/>
    <property type="project" value="UniProtKB-ARBA"/>
</dbReference>
<organism evidence="1 2">
    <name type="scientific">Phaeocystidibacter luteus</name>
    <dbReference type="NCBI Taxonomy" id="911197"/>
    <lineage>
        <taxon>Bacteria</taxon>
        <taxon>Pseudomonadati</taxon>
        <taxon>Bacteroidota</taxon>
        <taxon>Flavobacteriia</taxon>
        <taxon>Flavobacteriales</taxon>
        <taxon>Phaeocystidibacteraceae</taxon>
        <taxon>Phaeocystidibacter</taxon>
    </lineage>
</organism>
<dbReference type="OrthoDB" id="370098at2"/>
<evidence type="ECO:0000313" key="1">
    <source>
        <dbReference type="EMBL" id="KAB2807360.1"/>
    </source>
</evidence>
<evidence type="ECO:0008006" key="3">
    <source>
        <dbReference type="Google" id="ProtNLM"/>
    </source>
</evidence>
<comment type="caution">
    <text evidence="1">The sequence shown here is derived from an EMBL/GenBank/DDBJ whole genome shotgun (WGS) entry which is preliminary data.</text>
</comment>
<dbReference type="RefSeq" id="WP_151668167.1">
    <property type="nucleotide sequence ID" value="NZ_WBVO01000011.1"/>
</dbReference>
<dbReference type="Proteomes" id="UP000468650">
    <property type="component" value="Unassembled WGS sequence"/>
</dbReference>